<gene>
    <name evidence="2" type="ORF">BX592_14235</name>
</gene>
<evidence type="ECO:0000313" key="3">
    <source>
        <dbReference type="Proteomes" id="UP000295509"/>
    </source>
</evidence>
<dbReference type="Proteomes" id="UP000295509">
    <property type="component" value="Unassembled WGS sequence"/>
</dbReference>
<evidence type="ECO:0000313" key="2">
    <source>
        <dbReference type="EMBL" id="TDY37194.1"/>
    </source>
</evidence>
<comment type="caution">
    <text evidence="2">The sequence shown here is derived from an EMBL/GenBank/DDBJ whole genome shotgun (WGS) entry which is preliminary data.</text>
</comment>
<sequence length="99" mass="10597">MKPQRLVIALLAFASTAVHADVIKDNLNYSMTAKSSDTADADCRKWTEAPIRFSDGKSTVDVGRLALAMVADAAAYHSGGSAFAWNSHVCDRGRLASRP</sequence>
<name>A0A4V3HCI4_9BURK</name>
<dbReference type="AlphaFoldDB" id="A0A4V3HCI4"/>
<keyword evidence="3" id="KW-1185">Reference proteome</keyword>
<accession>A0A4V3HCI4</accession>
<dbReference type="RefSeq" id="WP_134197294.1">
    <property type="nucleotide sequence ID" value="NZ_JBHLUW010000004.1"/>
</dbReference>
<keyword evidence="1" id="KW-0732">Signal</keyword>
<feature type="chain" id="PRO_5020575196" evidence="1">
    <location>
        <begin position="21"/>
        <end position="99"/>
    </location>
</feature>
<organism evidence="2 3">
    <name type="scientific">Paraburkholderia rhizosphaerae</name>
    <dbReference type="NCBI Taxonomy" id="480658"/>
    <lineage>
        <taxon>Bacteria</taxon>
        <taxon>Pseudomonadati</taxon>
        <taxon>Pseudomonadota</taxon>
        <taxon>Betaproteobacteria</taxon>
        <taxon>Burkholderiales</taxon>
        <taxon>Burkholderiaceae</taxon>
        <taxon>Paraburkholderia</taxon>
    </lineage>
</organism>
<protein>
    <submittedName>
        <fullName evidence="2">Uncharacterized protein</fullName>
    </submittedName>
</protein>
<proteinExistence type="predicted"/>
<reference evidence="2 3" key="1">
    <citation type="submission" date="2019-03" db="EMBL/GenBank/DDBJ databases">
        <title>Genomic Encyclopedia of Type Strains, Phase III (KMG-III): the genomes of soil and plant-associated and newly described type strains.</title>
        <authorList>
            <person name="Whitman W."/>
        </authorList>
    </citation>
    <scope>NUCLEOTIDE SEQUENCE [LARGE SCALE GENOMIC DNA]</scope>
    <source>
        <strain evidence="2 3">LMG 29544</strain>
    </source>
</reference>
<dbReference type="EMBL" id="SORE01000042">
    <property type="protein sequence ID" value="TDY37194.1"/>
    <property type="molecule type" value="Genomic_DNA"/>
</dbReference>
<evidence type="ECO:0000256" key="1">
    <source>
        <dbReference type="SAM" id="SignalP"/>
    </source>
</evidence>
<feature type="signal peptide" evidence="1">
    <location>
        <begin position="1"/>
        <end position="20"/>
    </location>
</feature>